<dbReference type="OrthoDB" id="6623948at2759"/>
<sequence length="316" mass="36246">MPRAYVRKVGGRPYQNYDVETLDKAVNAVLKTNISIRQAAEQFQVPKSTISDNLKAHKSNKIIKKPGTPTALNTDQEEKLVQGLLICSEWGFPLKCRDIQLVVKSFLDRLGKSHRACFVNNIPGKDWINSFLRRHQHLTLRFGENIKRVRAGVTKTTLQLYFNNINDILKDVPPTNIFNYDETNFVDDPGTKHPEVVRDTSKTSVSVMFCVSADGKLLPPYTVYKAKHLYPTWVDGGLEGAGYNRNDSGWFDMPIFEDWFISCYLPAIRHLDGPRPIKREWRKVLDTWKDKHFGTIPKAEFPKLLKKTVENVTNIL</sequence>
<proteinExistence type="predicted"/>
<dbReference type="SUPFAM" id="SSF46689">
    <property type="entry name" value="Homeodomain-like"/>
    <property type="match status" value="1"/>
</dbReference>
<dbReference type="AlphaFoldDB" id="A0A6G0WQX9"/>
<evidence type="ECO:0000259" key="3">
    <source>
        <dbReference type="Pfam" id="PF05225"/>
    </source>
</evidence>
<protein>
    <recommendedName>
        <fullName evidence="6">HTH CENPB-type domain-containing protein</fullName>
    </recommendedName>
</protein>
<comment type="caution">
    <text evidence="4">The sequence shown here is derived from an EMBL/GenBank/DDBJ whole genome shotgun (WGS) entry which is preliminary data.</text>
</comment>
<evidence type="ECO:0000313" key="5">
    <source>
        <dbReference type="Proteomes" id="UP000478052"/>
    </source>
</evidence>
<evidence type="ECO:0000313" key="4">
    <source>
        <dbReference type="EMBL" id="KAF0729823.1"/>
    </source>
</evidence>
<dbReference type="PANTHER" id="PTHR19303">
    <property type="entry name" value="TRANSPOSON"/>
    <property type="match status" value="1"/>
</dbReference>
<dbReference type="Pfam" id="PF05225">
    <property type="entry name" value="HTH_psq"/>
    <property type="match status" value="1"/>
</dbReference>
<organism evidence="4 5">
    <name type="scientific">Aphis craccivora</name>
    <name type="common">Cowpea aphid</name>
    <dbReference type="NCBI Taxonomy" id="307492"/>
    <lineage>
        <taxon>Eukaryota</taxon>
        <taxon>Metazoa</taxon>
        <taxon>Ecdysozoa</taxon>
        <taxon>Arthropoda</taxon>
        <taxon>Hexapoda</taxon>
        <taxon>Insecta</taxon>
        <taxon>Pterygota</taxon>
        <taxon>Neoptera</taxon>
        <taxon>Paraneoptera</taxon>
        <taxon>Hemiptera</taxon>
        <taxon>Sternorrhyncha</taxon>
        <taxon>Aphidomorpha</taxon>
        <taxon>Aphidoidea</taxon>
        <taxon>Aphididae</taxon>
        <taxon>Aphidini</taxon>
        <taxon>Aphis</taxon>
        <taxon>Aphis</taxon>
    </lineage>
</organism>
<feature type="domain" description="DDE-1" evidence="2">
    <location>
        <begin position="204"/>
        <end position="275"/>
    </location>
</feature>
<dbReference type="EMBL" id="VUJU01008504">
    <property type="protein sequence ID" value="KAF0729823.1"/>
    <property type="molecule type" value="Genomic_DNA"/>
</dbReference>
<name>A0A6G0WQX9_APHCR</name>
<dbReference type="Proteomes" id="UP000478052">
    <property type="component" value="Unassembled WGS sequence"/>
</dbReference>
<comment type="subcellular location">
    <subcellularLocation>
        <location evidence="1">Nucleus</location>
    </subcellularLocation>
</comment>
<dbReference type="InterPro" id="IPR050863">
    <property type="entry name" value="CenT-Element_Derived"/>
</dbReference>
<keyword evidence="5" id="KW-1185">Reference proteome</keyword>
<feature type="domain" description="HTH psq-type" evidence="3">
    <location>
        <begin position="20"/>
        <end position="53"/>
    </location>
</feature>
<evidence type="ECO:0008006" key="6">
    <source>
        <dbReference type="Google" id="ProtNLM"/>
    </source>
</evidence>
<gene>
    <name evidence="4" type="ORF">FWK35_00024906</name>
</gene>
<dbReference type="Pfam" id="PF03184">
    <property type="entry name" value="DDE_1"/>
    <property type="match status" value="1"/>
</dbReference>
<dbReference type="InterPro" id="IPR007889">
    <property type="entry name" value="HTH_Psq"/>
</dbReference>
<accession>A0A6G0WQX9</accession>
<evidence type="ECO:0000259" key="2">
    <source>
        <dbReference type="Pfam" id="PF03184"/>
    </source>
</evidence>
<dbReference type="InterPro" id="IPR009057">
    <property type="entry name" value="Homeodomain-like_sf"/>
</dbReference>
<dbReference type="InterPro" id="IPR004875">
    <property type="entry name" value="DDE_SF_endonuclease_dom"/>
</dbReference>
<dbReference type="GO" id="GO:0003677">
    <property type="term" value="F:DNA binding"/>
    <property type="evidence" value="ECO:0007669"/>
    <property type="project" value="InterPro"/>
</dbReference>
<dbReference type="Gene3D" id="1.10.10.60">
    <property type="entry name" value="Homeodomain-like"/>
    <property type="match status" value="1"/>
</dbReference>
<reference evidence="4 5" key="1">
    <citation type="submission" date="2019-08" db="EMBL/GenBank/DDBJ databases">
        <title>Whole genome of Aphis craccivora.</title>
        <authorList>
            <person name="Voronova N.V."/>
            <person name="Shulinski R.S."/>
            <person name="Bandarenka Y.V."/>
            <person name="Zhorov D.G."/>
            <person name="Warner D."/>
        </authorList>
    </citation>
    <scope>NUCLEOTIDE SEQUENCE [LARGE SCALE GENOMIC DNA]</scope>
    <source>
        <strain evidence="4">180601</strain>
        <tissue evidence="4">Whole Body</tissue>
    </source>
</reference>
<dbReference type="GO" id="GO:0005634">
    <property type="term" value="C:nucleus"/>
    <property type="evidence" value="ECO:0007669"/>
    <property type="project" value="UniProtKB-SubCell"/>
</dbReference>
<dbReference type="PANTHER" id="PTHR19303:SF74">
    <property type="entry name" value="POGO TRANSPOSABLE ELEMENT WITH KRAB DOMAIN"/>
    <property type="match status" value="1"/>
</dbReference>
<evidence type="ECO:0000256" key="1">
    <source>
        <dbReference type="ARBA" id="ARBA00004123"/>
    </source>
</evidence>
<feature type="non-terminal residue" evidence="4">
    <location>
        <position position="316"/>
    </location>
</feature>